<dbReference type="GO" id="GO:0019290">
    <property type="term" value="P:siderophore biosynthetic process"/>
    <property type="evidence" value="ECO:0007669"/>
    <property type="project" value="InterPro"/>
</dbReference>
<dbReference type="Gene3D" id="6.10.250.3370">
    <property type="match status" value="1"/>
</dbReference>
<organism evidence="5 6">
    <name type="scientific">Paenibacillus lutrae</name>
    <dbReference type="NCBI Taxonomy" id="2078573"/>
    <lineage>
        <taxon>Bacteria</taxon>
        <taxon>Bacillati</taxon>
        <taxon>Bacillota</taxon>
        <taxon>Bacilli</taxon>
        <taxon>Bacillales</taxon>
        <taxon>Paenibacillaceae</taxon>
        <taxon>Paenibacillus</taxon>
    </lineage>
</organism>
<dbReference type="RefSeq" id="WP_157338347.1">
    <property type="nucleotide sequence ID" value="NZ_RHLK01000016.1"/>
</dbReference>
<dbReference type="Proteomes" id="UP000490800">
    <property type="component" value="Unassembled WGS sequence"/>
</dbReference>
<comment type="similarity">
    <text evidence="2">Belongs to the IucA/IucC family.</text>
</comment>
<dbReference type="Gene3D" id="3.30.310.280">
    <property type="match status" value="1"/>
</dbReference>
<dbReference type="AlphaFoldDB" id="A0A7X3FME4"/>
<comment type="caution">
    <text evidence="5">The sequence shown here is derived from an EMBL/GenBank/DDBJ whole genome shotgun (WGS) entry which is preliminary data.</text>
</comment>
<protein>
    <submittedName>
        <fullName evidence="5">Siderophore biosynthesis protein</fullName>
    </submittedName>
</protein>
<dbReference type="PANTHER" id="PTHR34384:SF6">
    <property type="entry name" value="STAPHYLOFERRIN B SYNTHASE"/>
    <property type="match status" value="1"/>
</dbReference>
<accession>A0A7X3FME4</accession>
<proteinExistence type="inferred from homology"/>
<feature type="domain" description="Aerobactin siderophore biosynthesis IucA/IucC N-terminal" evidence="3">
    <location>
        <begin position="182"/>
        <end position="430"/>
    </location>
</feature>
<name>A0A7X3FME4_9BACL</name>
<evidence type="ECO:0000313" key="6">
    <source>
        <dbReference type="Proteomes" id="UP000490800"/>
    </source>
</evidence>
<dbReference type="InterPro" id="IPR007310">
    <property type="entry name" value="Aerobactin_biosyn_IucA/IucC_N"/>
</dbReference>
<dbReference type="EMBL" id="RHLK01000016">
    <property type="protein sequence ID" value="MVP01937.1"/>
    <property type="molecule type" value="Genomic_DNA"/>
</dbReference>
<keyword evidence="6" id="KW-1185">Reference proteome</keyword>
<evidence type="ECO:0000259" key="4">
    <source>
        <dbReference type="Pfam" id="PF06276"/>
    </source>
</evidence>
<feature type="domain" description="Aerobactin siderophore biosynthesis IucA/IucC-like C-terminal" evidence="4">
    <location>
        <begin position="450"/>
        <end position="620"/>
    </location>
</feature>
<comment type="pathway">
    <text evidence="1">Siderophore biosynthesis.</text>
</comment>
<evidence type="ECO:0000313" key="5">
    <source>
        <dbReference type="EMBL" id="MVP01937.1"/>
    </source>
</evidence>
<dbReference type="InterPro" id="IPR022770">
    <property type="entry name" value="IucA/IucC-like_C"/>
</dbReference>
<sequence length="643" mass="72536">MNRISQDMKVSEAIASPQYAQVLSRVFRQLIESLLYEEVIEAQTQQSGDVTLYTLRGTDSRGRPCFYTCCGKRRLSFGRIRLTEAPVIRQSAEGRGEASSVALFMREVVKPERSPDGMVPDEQKLEAFIEELEETVLKDTLSQYERARSGVQNVQSAERGTQNGTQYGVQNAEHGSLQGKGYDALESGLTDGHPYHPSYKSRIGFDYADHMAYGPEYKQPLRLLWVAVRRENTRAAISSGSDFGNLLAAELGEAELARLHAAVRAAGCDPRHYHFVPVHPWQWKKKIAPAYMAHLRDKRMILLGESPDEYRPQQSIRTMANRSRIGKASLKLAMNLLNTSSSRHLPPHFVTTAPMVSDWLTELVEGDNYLKNEAKLILLREFAGISYDPPAADDPRAEGAAGSLGCIWRESIHQHLEKGEEAAPFNALCALELDGTPYILPWLQSIGVESWLRRLFETSVLPIVHLLVAQGVSLETHAQNMVLVHRDGMPVRVALKDFHEDVLFCREYLAQPEKCPDFTQAHEIYEGAPLGTYFEMADVASVRSLTLGALFFINLGELALLLADRSGYEETRFWELAAQVLSEYERRFPQLAERYRQADLFVPTCRVEQLTKRRLYPQRDSLTHEVPNPLFAVTRQLEKSGQA</sequence>
<evidence type="ECO:0000256" key="2">
    <source>
        <dbReference type="ARBA" id="ARBA00007832"/>
    </source>
</evidence>
<gene>
    <name evidence="5" type="ORF">EDM21_20885</name>
</gene>
<dbReference type="OrthoDB" id="495728at2"/>
<evidence type="ECO:0000259" key="3">
    <source>
        <dbReference type="Pfam" id="PF04183"/>
    </source>
</evidence>
<dbReference type="PANTHER" id="PTHR34384">
    <property type="entry name" value="L-2,3-DIAMINOPROPANOATE--CITRATE LIGASE"/>
    <property type="match status" value="1"/>
</dbReference>
<dbReference type="InterPro" id="IPR037455">
    <property type="entry name" value="LucA/IucC-like"/>
</dbReference>
<dbReference type="Pfam" id="PF06276">
    <property type="entry name" value="FhuF"/>
    <property type="match status" value="1"/>
</dbReference>
<evidence type="ECO:0000256" key="1">
    <source>
        <dbReference type="ARBA" id="ARBA00004924"/>
    </source>
</evidence>
<dbReference type="GO" id="GO:0016881">
    <property type="term" value="F:acid-amino acid ligase activity"/>
    <property type="evidence" value="ECO:0007669"/>
    <property type="project" value="UniProtKB-ARBA"/>
</dbReference>
<dbReference type="Pfam" id="PF04183">
    <property type="entry name" value="IucA_IucC"/>
    <property type="match status" value="1"/>
</dbReference>
<dbReference type="Gene3D" id="1.10.510.40">
    <property type="match status" value="1"/>
</dbReference>
<reference evidence="5 6" key="1">
    <citation type="journal article" date="2019" name="Microorganisms">
        <title>Paenibacillus lutrae sp. nov., A Chitinolytic Species Isolated from A River Otter in Castril Natural Park, Granada, Spain.</title>
        <authorList>
            <person name="Rodriguez M."/>
            <person name="Reina J.C."/>
            <person name="Bejar V."/>
            <person name="Llamas I."/>
        </authorList>
    </citation>
    <scope>NUCLEOTIDE SEQUENCE [LARGE SCALE GENOMIC DNA]</scope>
    <source>
        <strain evidence="5 6">N10</strain>
    </source>
</reference>